<feature type="transmembrane region" description="Helical" evidence="2">
    <location>
        <begin position="352"/>
        <end position="369"/>
    </location>
</feature>
<gene>
    <name evidence="3" type="ORF">NP493_2267g00009</name>
</gene>
<organism evidence="3 4">
    <name type="scientific">Ridgeia piscesae</name>
    <name type="common">Tubeworm</name>
    <dbReference type="NCBI Taxonomy" id="27915"/>
    <lineage>
        <taxon>Eukaryota</taxon>
        <taxon>Metazoa</taxon>
        <taxon>Spiralia</taxon>
        <taxon>Lophotrochozoa</taxon>
        <taxon>Annelida</taxon>
        <taxon>Polychaeta</taxon>
        <taxon>Sedentaria</taxon>
        <taxon>Canalipalpata</taxon>
        <taxon>Sabellida</taxon>
        <taxon>Siboglinidae</taxon>
        <taxon>Ridgeia</taxon>
    </lineage>
</organism>
<accession>A0AAD9N1J4</accession>
<keyword evidence="2" id="KW-0472">Membrane</keyword>
<keyword evidence="2" id="KW-0812">Transmembrane</keyword>
<proteinExistence type="predicted"/>
<evidence type="ECO:0000313" key="4">
    <source>
        <dbReference type="Proteomes" id="UP001209878"/>
    </source>
</evidence>
<comment type="caution">
    <text evidence="3">The sequence shown here is derived from an EMBL/GenBank/DDBJ whole genome shotgun (WGS) entry which is preliminary data.</text>
</comment>
<dbReference type="Proteomes" id="UP001209878">
    <property type="component" value="Unassembled WGS sequence"/>
</dbReference>
<feature type="transmembrane region" description="Helical" evidence="2">
    <location>
        <begin position="411"/>
        <end position="431"/>
    </location>
</feature>
<keyword evidence="4" id="KW-1185">Reference proteome</keyword>
<feature type="region of interest" description="Disordered" evidence="1">
    <location>
        <begin position="211"/>
        <end position="273"/>
    </location>
</feature>
<protein>
    <submittedName>
        <fullName evidence="3">Uncharacterized protein</fullName>
    </submittedName>
</protein>
<evidence type="ECO:0000256" key="1">
    <source>
        <dbReference type="SAM" id="MobiDB-lite"/>
    </source>
</evidence>
<dbReference type="AlphaFoldDB" id="A0AAD9N1J4"/>
<name>A0AAD9N1J4_RIDPI</name>
<evidence type="ECO:0000256" key="2">
    <source>
        <dbReference type="SAM" id="Phobius"/>
    </source>
</evidence>
<feature type="transmembrane region" description="Helical" evidence="2">
    <location>
        <begin position="381"/>
        <end position="405"/>
    </location>
</feature>
<evidence type="ECO:0000313" key="3">
    <source>
        <dbReference type="EMBL" id="KAK2153742.1"/>
    </source>
</evidence>
<sequence length="435" mass="47158">MGGFNTFLRDCPKCSFWDQDLLTCVQVWYDDVECVRTGHQNDRLNYTTPSEDKRMFCIDFEDDDLVSDTWGEYRPYVYNDGVTVVDGPQCPQGNRCGFFSNESVLEVPFFSNNYGHWPNLRITLEYKMIPSSANLDQGIVSNDCFPNGNGKFAAGNSLFISANDKTFNAGLKNPIGVGPTVTVNVVNMICFYKWINTHVATARVTAHTQERCHPGVATGPAKHTMRRPKEPFRQRTCHTQAAHKAGPSGGEQGTRVSSERDAYASKQPHAHTRTPPVGVRGCCVPVVSACAWRGVCAVRGAGAVVWLRCVVLVCGCAGAVLGFVRVVVGCVALRVGACGVVGGCRVRCVCRVVGGAALGCAVLLCVRCWRFGCRSGGRCVCWCGACLCGFGWVFGVCVACGVRWLLCCVSWLLSVPVVSVLSRGAVLAKVVSYAW</sequence>
<keyword evidence="2" id="KW-1133">Transmembrane helix</keyword>
<reference evidence="3" key="1">
    <citation type="journal article" date="2023" name="Mol. Biol. Evol.">
        <title>Third-Generation Sequencing Reveals the Adaptive Role of the Epigenome in Three Deep-Sea Polychaetes.</title>
        <authorList>
            <person name="Perez M."/>
            <person name="Aroh O."/>
            <person name="Sun Y."/>
            <person name="Lan Y."/>
            <person name="Juniper S.K."/>
            <person name="Young C.R."/>
            <person name="Angers B."/>
            <person name="Qian P.Y."/>
        </authorList>
    </citation>
    <scope>NUCLEOTIDE SEQUENCE</scope>
    <source>
        <strain evidence="3">R07B-5</strain>
    </source>
</reference>
<dbReference type="EMBL" id="JAODUO010002264">
    <property type="protein sequence ID" value="KAK2153742.1"/>
    <property type="molecule type" value="Genomic_DNA"/>
</dbReference>